<evidence type="ECO:0000256" key="1">
    <source>
        <dbReference type="SAM" id="MobiDB-lite"/>
    </source>
</evidence>
<comment type="caution">
    <text evidence="2">The sequence shown here is derived from an EMBL/GenBank/DDBJ whole genome shotgun (WGS) entry which is preliminary data.</text>
</comment>
<dbReference type="GeneID" id="19202798"/>
<evidence type="ECO:0000313" key="3">
    <source>
        <dbReference type="Proteomes" id="UP000053558"/>
    </source>
</evidence>
<reference evidence="3" key="1">
    <citation type="journal article" date="2012" name="Science">
        <title>The Paleozoic origin of enzymatic lignin decomposition reconstructed from 31 fungal genomes.</title>
        <authorList>
            <person name="Floudas D."/>
            <person name="Binder M."/>
            <person name="Riley R."/>
            <person name="Barry K."/>
            <person name="Blanchette R.A."/>
            <person name="Henrissat B."/>
            <person name="Martinez A.T."/>
            <person name="Otillar R."/>
            <person name="Spatafora J.W."/>
            <person name="Yadav J.S."/>
            <person name="Aerts A."/>
            <person name="Benoit I."/>
            <person name="Boyd A."/>
            <person name="Carlson A."/>
            <person name="Copeland A."/>
            <person name="Coutinho P.M."/>
            <person name="de Vries R.P."/>
            <person name="Ferreira P."/>
            <person name="Findley K."/>
            <person name="Foster B."/>
            <person name="Gaskell J."/>
            <person name="Glotzer D."/>
            <person name="Gorecki P."/>
            <person name="Heitman J."/>
            <person name="Hesse C."/>
            <person name="Hori C."/>
            <person name="Igarashi K."/>
            <person name="Jurgens J.A."/>
            <person name="Kallen N."/>
            <person name="Kersten P."/>
            <person name="Kohler A."/>
            <person name="Kuees U."/>
            <person name="Kumar T.K.A."/>
            <person name="Kuo A."/>
            <person name="LaButti K."/>
            <person name="Larrondo L.F."/>
            <person name="Lindquist E."/>
            <person name="Ling A."/>
            <person name="Lombard V."/>
            <person name="Lucas S."/>
            <person name="Lundell T."/>
            <person name="Martin R."/>
            <person name="McLaughlin D.J."/>
            <person name="Morgenstern I."/>
            <person name="Morin E."/>
            <person name="Murat C."/>
            <person name="Nagy L.G."/>
            <person name="Nolan M."/>
            <person name="Ohm R.A."/>
            <person name="Patyshakuliyeva A."/>
            <person name="Rokas A."/>
            <person name="Ruiz-Duenas F.J."/>
            <person name="Sabat G."/>
            <person name="Salamov A."/>
            <person name="Samejima M."/>
            <person name="Schmutz J."/>
            <person name="Slot J.C."/>
            <person name="St John F."/>
            <person name="Stenlid J."/>
            <person name="Sun H."/>
            <person name="Sun S."/>
            <person name="Syed K."/>
            <person name="Tsang A."/>
            <person name="Wiebenga A."/>
            <person name="Young D."/>
            <person name="Pisabarro A."/>
            <person name="Eastwood D.C."/>
            <person name="Martin F."/>
            <person name="Cullen D."/>
            <person name="Grigoriev I.V."/>
            <person name="Hibbett D.S."/>
        </authorList>
    </citation>
    <scope>NUCLEOTIDE SEQUENCE [LARGE SCALE GENOMIC DNA]</scope>
    <source>
        <strain evidence="3">RWD-64-598 SS2</strain>
    </source>
</reference>
<protein>
    <submittedName>
        <fullName evidence="2">Uncharacterized protein</fullName>
    </submittedName>
</protein>
<name>A0A5M3MY11_CONPW</name>
<feature type="compositionally biased region" description="Basic and acidic residues" evidence="1">
    <location>
        <begin position="1"/>
        <end position="10"/>
    </location>
</feature>
<feature type="compositionally biased region" description="Basic and acidic residues" evidence="1">
    <location>
        <begin position="21"/>
        <end position="36"/>
    </location>
</feature>
<proteinExistence type="predicted"/>
<dbReference type="AlphaFoldDB" id="A0A5M3MY11"/>
<dbReference type="EMBL" id="JH711575">
    <property type="protein sequence ID" value="EIW84000.1"/>
    <property type="molecule type" value="Genomic_DNA"/>
</dbReference>
<gene>
    <name evidence="2" type="ORF">CONPUDRAFT_151047</name>
</gene>
<feature type="compositionally biased region" description="Basic and acidic residues" evidence="1">
    <location>
        <begin position="86"/>
        <end position="97"/>
    </location>
</feature>
<keyword evidence="3" id="KW-1185">Reference proteome</keyword>
<sequence>MSGSTYKDDEVSAGLVYNEGASEKVDRAGYNPKDDTGAIQEDINAERNEVRGKVSQGEVNDLQDDLSEPPKLGLRQPRPDPMATDRMLDKMAESEGV</sequence>
<accession>A0A5M3MY11</accession>
<dbReference type="Proteomes" id="UP000053558">
    <property type="component" value="Unassembled WGS sequence"/>
</dbReference>
<organism evidence="2 3">
    <name type="scientific">Coniophora puteana (strain RWD-64-598)</name>
    <name type="common">Brown rot fungus</name>
    <dbReference type="NCBI Taxonomy" id="741705"/>
    <lineage>
        <taxon>Eukaryota</taxon>
        <taxon>Fungi</taxon>
        <taxon>Dikarya</taxon>
        <taxon>Basidiomycota</taxon>
        <taxon>Agaricomycotina</taxon>
        <taxon>Agaricomycetes</taxon>
        <taxon>Agaricomycetidae</taxon>
        <taxon>Boletales</taxon>
        <taxon>Coniophorineae</taxon>
        <taxon>Coniophoraceae</taxon>
        <taxon>Coniophora</taxon>
    </lineage>
</organism>
<dbReference type="RefSeq" id="XP_007765831.1">
    <property type="nucleotide sequence ID" value="XM_007767641.1"/>
</dbReference>
<evidence type="ECO:0000313" key="2">
    <source>
        <dbReference type="EMBL" id="EIW84000.1"/>
    </source>
</evidence>
<feature type="region of interest" description="Disordered" evidence="1">
    <location>
        <begin position="1"/>
        <end position="97"/>
    </location>
</feature>
<dbReference type="KEGG" id="cput:CONPUDRAFT_151047"/>